<keyword evidence="1" id="KW-0812">Transmembrane</keyword>
<feature type="transmembrane region" description="Helical" evidence="1">
    <location>
        <begin position="108"/>
        <end position="126"/>
    </location>
</feature>
<sequence length="165" mass="17149">MRLPSLPFRPDPVPAAMPRAAHVARLAALALAASALDLAGAFAYWSTHGVSPAQVLRAIAGWALGPQPPDTAAVLAVGAGVHLAIYAGMVAVLDALLPAKRAPREGAFGVGAIYGTLACVVVYQLVVPQIAPASSHHYPPWVATCVALHALMIGPLMAWSLQRWR</sequence>
<comment type="caution">
    <text evidence="2">The sequence shown here is derived from an EMBL/GenBank/DDBJ whole genome shotgun (WGS) entry which is preliminary data.</text>
</comment>
<dbReference type="EMBL" id="SMDR01000005">
    <property type="protein sequence ID" value="TNJ32652.1"/>
    <property type="molecule type" value="Genomic_DNA"/>
</dbReference>
<evidence type="ECO:0000313" key="2">
    <source>
        <dbReference type="EMBL" id="TNJ32652.1"/>
    </source>
</evidence>
<dbReference type="AlphaFoldDB" id="A0A5C4RNF2"/>
<evidence type="ECO:0000256" key="1">
    <source>
        <dbReference type="SAM" id="Phobius"/>
    </source>
</evidence>
<accession>A0A5C4RNF2</accession>
<reference evidence="2 3" key="1">
    <citation type="submission" date="2019-03" db="EMBL/GenBank/DDBJ databases">
        <title>Arenimonas daejeonensis sp. nov., isolated from compost.</title>
        <authorList>
            <person name="Jeon C.O."/>
        </authorList>
    </citation>
    <scope>NUCLEOTIDE SEQUENCE [LARGE SCALE GENOMIC DNA]</scope>
    <source>
        <strain evidence="2 3">R29</strain>
    </source>
</reference>
<dbReference type="Proteomes" id="UP000305760">
    <property type="component" value="Unassembled WGS sequence"/>
</dbReference>
<keyword evidence="1" id="KW-0472">Membrane</keyword>
<name>A0A5C4RNF2_9GAMM</name>
<keyword evidence="3" id="KW-1185">Reference proteome</keyword>
<protein>
    <recommendedName>
        <fullName evidence="4">DUF1440 domain-containing protein</fullName>
    </recommendedName>
</protein>
<feature type="transmembrane region" description="Helical" evidence="1">
    <location>
        <begin position="72"/>
        <end position="96"/>
    </location>
</feature>
<proteinExistence type="predicted"/>
<feature type="transmembrane region" description="Helical" evidence="1">
    <location>
        <begin position="138"/>
        <end position="161"/>
    </location>
</feature>
<gene>
    <name evidence="2" type="ORF">E1B00_14730</name>
</gene>
<organism evidence="2 3">
    <name type="scientific">Arenimonas terrae</name>
    <dbReference type="NCBI Taxonomy" id="2546226"/>
    <lineage>
        <taxon>Bacteria</taxon>
        <taxon>Pseudomonadati</taxon>
        <taxon>Pseudomonadota</taxon>
        <taxon>Gammaproteobacteria</taxon>
        <taxon>Lysobacterales</taxon>
        <taxon>Lysobacteraceae</taxon>
        <taxon>Arenimonas</taxon>
    </lineage>
</organism>
<keyword evidence="1" id="KW-1133">Transmembrane helix</keyword>
<dbReference type="RefSeq" id="WP_139450183.1">
    <property type="nucleotide sequence ID" value="NZ_SMDR01000005.1"/>
</dbReference>
<evidence type="ECO:0000313" key="3">
    <source>
        <dbReference type="Proteomes" id="UP000305760"/>
    </source>
</evidence>
<evidence type="ECO:0008006" key="4">
    <source>
        <dbReference type="Google" id="ProtNLM"/>
    </source>
</evidence>